<organism evidence="4 5">
    <name type="scientific">Terrimicrobium sacchariphilum</name>
    <dbReference type="NCBI Taxonomy" id="690879"/>
    <lineage>
        <taxon>Bacteria</taxon>
        <taxon>Pseudomonadati</taxon>
        <taxon>Verrucomicrobiota</taxon>
        <taxon>Terrimicrobiia</taxon>
        <taxon>Terrimicrobiales</taxon>
        <taxon>Terrimicrobiaceae</taxon>
        <taxon>Terrimicrobium</taxon>
    </lineage>
</organism>
<dbReference type="InterPro" id="IPR008979">
    <property type="entry name" value="Galactose-bd-like_sf"/>
</dbReference>
<dbReference type="SUPFAM" id="SSF49785">
    <property type="entry name" value="Galactose-binding domain-like"/>
    <property type="match status" value="1"/>
</dbReference>
<dbReference type="InParanoid" id="A0A146G9Q7"/>
<name>A0A146G9Q7_TERSA</name>
<comment type="caution">
    <text evidence="4">The sequence shown here is derived from an EMBL/GenBank/DDBJ whole genome shotgun (WGS) entry which is preliminary data.</text>
</comment>
<accession>A0A146G9Q7</accession>
<dbReference type="InterPro" id="IPR003305">
    <property type="entry name" value="CenC_carb-bd"/>
</dbReference>
<dbReference type="GO" id="GO:0016798">
    <property type="term" value="F:hydrolase activity, acting on glycosyl bonds"/>
    <property type="evidence" value="ECO:0007669"/>
    <property type="project" value="InterPro"/>
</dbReference>
<dbReference type="RefSeq" id="WP_084400380.1">
    <property type="nucleotide sequence ID" value="NZ_BDCO01000002.1"/>
</dbReference>
<dbReference type="Pfam" id="PF02018">
    <property type="entry name" value="CBM_4_9"/>
    <property type="match status" value="1"/>
</dbReference>
<dbReference type="Pfam" id="PF10096">
    <property type="entry name" value="DUF2334"/>
    <property type="match status" value="1"/>
</dbReference>
<dbReference type="InterPro" id="IPR018763">
    <property type="entry name" value="DUF2334"/>
</dbReference>
<reference evidence="5" key="1">
    <citation type="journal article" date="2017" name="Genome Announc.">
        <title>Draft Genome Sequence of Terrimicrobium sacchariphilum NM-5T, a Facultative Anaerobic Soil Bacterium of the Class Spartobacteria.</title>
        <authorList>
            <person name="Qiu Y.L."/>
            <person name="Tourlousse D.M."/>
            <person name="Matsuura N."/>
            <person name="Ohashi A."/>
            <person name="Sekiguchi Y."/>
        </authorList>
    </citation>
    <scope>NUCLEOTIDE SEQUENCE [LARGE SCALE GENOMIC DNA]</scope>
    <source>
        <strain evidence="5">NM-5</strain>
    </source>
</reference>
<gene>
    <name evidence="4" type="ORF">TSACC_22011</name>
</gene>
<proteinExistence type="predicted"/>
<dbReference type="EMBL" id="BDCO01000002">
    <property type="protein sequence ID" value="GAT33594.1"/>
    <property type="molecule type" value="Genomic_DNA"/>
</dbReference>
<evidence type="ECO:0000256" key="2">
    <source>
        <dbReference type="SAM" id="SignalP"/>
    </source>
</evidence>
<keyword evidence="5" id="KW-1185">Reference proteome</keyword>
<dbReference type="Gene3D" id="3.20.20.370">
    <property type="entry name" value="Glycoside hydrolase/deacetylase"/>
    <property type="match status" value="1"/>
</dbReference>
<dbReference type="OrthoDB" id="193920at2"/>
<dbReference type="AlphaFoldDB" id="A0A146G9Q7"/>
<feature type="signal peptide" evidence="2">
    <location>
        <begin position="1"/>
        <end position="30"/>
    </location>
</feature>
<feature type="domain" description="CBM-cenC" evidence="3">
    <location>
        <begin position="297"/>
        <end position="377"/>
    </location>
</feature>
<evidence type="ECO:0000259" key="3">
    <source>
        <dbReference type="Pfam" id="PF02018"/>
    </source>
</evidence>
<dbReference type="InterPro" id="IPR011330">
    <property type="entry name" value="Glyco_hydro/deAcase_b/a-brl"/>
</dbReference>
<dbReference type="GO" id="GO:0005975">
    <property type="term" value="P:carbohydrate metabolic process"/>
    <property type="evidence" value="ECO:0007669"/>
    <property type="project" value="InterPro"/>
</dbReference>
<dbReference type="SUPFAM" id="SSF88713">
    <property type="entry name" value="Glycoside hydrolase/deacetylase"/>
    <property type="match status" value="1"/>
</dbReference>
<evidence type="ECO:0000256" key="1">
    <source>
        <dbReference type="ARBA" id="ARBA00022801"/>
    </source>
</evidence>
<evidence type="ECO:0000313" key="5">
    <source>
        <dbReference type="Proteomes" id="UP000076023"/>
    </source>
</evidence>
<protein>
    <submittedName>
        <fullName evidence="4">Peptidoglycan/xylan/chitin deacetylase, PgdA/CDA1 family</fullName>
    </submittedName>
</protein>
<dbReference type="Gene3D" id="2.60.120.260">
    <property type="entry name" value="Galactose-binding domain-like"/>
    <property type="match status" value="1"/>
</dbReference>
<evidence type="ECO:0000313" key="4">
    <source>
        <dbReference type="EMBL" id="GAT33594.1"/>
    </source>
</evidence>
<sequence>MKSPLFARCLSAAFLSLGTLGITTLCPAQADAPKITTTYVILKLDDVTNGTPQWKRTLDYLKSKNIKSSAGIICNSLESGKQAYYDWLKEVQQSGVVEFWLHGYDHKQWKEEGKDVWEFSGPSYEQQKEHIAKSQQLARQILGAPFAAFGAPFNKTDEATVKALAEDPDIKIVLYGNTKDAAALPGKLILDRTEMNIEAPLFLPNSQKVKHDYEVMAGTRDCFVIQGHPNQWTDERFAEFQKLVEYLQSQGVVFTTPTEYLKTRDPGSLKVTVVNTKAVAPQAAAPIATEPPPLSENLLANGDFESGSRGWSLYDPEKSSSAGCQFQVVADNPHEGSGTMELSSAANSRYAVLQYLKGANFIEGQKYRVSAWVRAGEDFVAASGTPGFLLRVSMFGPNFSNSGMYFLGFNGMGGDSPSVLAGQEVPRTWTKVEGVFEMAAGVEKVNVCLLVDRGVGHVYVDDVSIERVEDATPVGAVATTK</sequence>
<keyword evidence="2" id="KW-0732">Signal</keyword>
<feature type="chain" id="PRO_5007524617" evidence="2">
    <location>
        <begin position="31"/>
        <end position="481"/>
    </location>
</feature>
<dbReference type="STRING" id="690879.TSACC_22011"/>
<keyword evidence="1" id="KW-0378">Hydrolase</keyword>
<dbReference type="Proteomes" id="UP000076023">
    <property type="component" value="Unassembled WGS sequence"/>
</dbReference>